<dbReference type="SUPFAM" id="SSF52540">
    <property type="entry name" value="P-loop containing nucleoside triphosphate hydrolases"/>
    <property type="match status" value="1"/>
</dbReference>
<dbReference type="Pfam" id="PF06422">
    <property type="entry name" value="PDR_CDR"/>
    <property type="match status" value="1"/>
</dbReference>
<feature type="transmembrane region" description="Helical" evidence="8">
    <location>
        <begin position="617"/>
        <end position="637"/>
    </location>
</feature>
<dbReference type="GO" id="GO:0016020">
    <property type="term" value="C:membrane"/>
    <property type="evidence" value="ECO:0007669"/>
    <property type="project" value="UniProtKB-SubCell"/>
</dbReference>
<evidence type="ECO:0000259" key="9">
    <source>
        <dbReference type="PROSITE" id="PS50893"/>
    </source>
</evidence>
<dbReference type="GO" id="GO:0140359">
    <property type="term" value="F:ABC-type transporter activity"/>
    <property type="evidence" value="ECO:0007669"/>
    <property type="project" value="InterPro"/>
</dbReference>
<keyword evidence="3" id="KW-0813">Transport</keyword>
<dbReference type="GO" id="GO:0005524">
    <property type="term" value="F:ATP binding"/>
    <property type="evidence" value="ECO:0007669"/>
    <property type="project" value="InterPro"/>
</dbReference>
<dbReference type="RefSeq" id="XP_049130239.1">
    <property type="nucleotide sequence ID" value="XM_049274282.1"/>
</dbReference>
<feature type="domain" description="ABC transporter" evidence="9">
    <location>
        <begin position="141"/>
        <end position="390"/>
    </location>
</feature>
<dbReference type="GO" id="GO:0016887">
    <property type="term" value="F:ATP hydrolysis activity"/>
    <property type="evidence" value="ECO:0007669"/>
    <property type="project" value="InterPro"/>
</dbReference>
<feature type="transmembrane region" description="Helical" evidence="8">
    <location>
        <begin position="649"/>
        <end position="668"/>
    </location>
</feature>
<dbReference type="InterPro" id="IPR027417">
    <property type="entry name" value="P-loop_NTPase"/>
</dbReference>
<dbReference type="Proteomes" id="UP001055115">
    <property type="component" value="Unassembled WGS sequence"/>
</dbReference>
<gene>
    <name evidence="10" type="ORF">ColSpa_08070</name>
</gene>
<dbReference type="InterPro" id="IPR034001">
    <property type="entry name" value="ABCG_PDR_1"/>
</dbReference>
<organism evidence="10 11">
    <name type="scientific">Colletotrichum spaethianum</name>
    <dbReference type="NCBI Taxonomy" id="700344"/>
    <lineage>
        <taxon>Eukaryota</taxon>
        <taxon>Fungi</taxon>
        <taxon>Dikarya</taxon>
        <taxon>Ascomycota</taxon>
        <taxon>Pezizomycotina</taxon>
        <taxon>Sordariomycetes</taxon>
        <taxon>Hypocreomycetidae</taxon>
        <taxon>Glomerellales</taxon>
        <taxon>Glomerellaceae</taxon>
        <taxon>Colletotrichum</taxon>
        <taxon>Colletotrichum spaethianum species complex</taxon>
    </lineage>
</organism>
<dbReference type="PROSITE" id="PS00211">
    <property type="entry name" value="ABC_TRANSPORTER_1"/>
    <property type="match status" value="1"/>
</dbReference>
<feature type="transmembrane region" description="Helical" evidence="8">
    <location>
        <begin position="535"/>
        <end position="560"/>
    </location>
</feature>
<evidence type="ECO:0000256" key="3">
    <source>
        <dbReference type="ARBA" id="ARBA00022448"/>
    </source>
</evidence>
<dbReference type="InterPro" id="IPR017871">
    <property type="entry name" value="ABC_transporter-like_CS"/>
</dbReference>
<feature type="transmembrane region" description="Helical" evidence="8">
    <location>
        <begin position="499"/>
        <end position="523"/>
    </location>
</feature>
<dbReference type="InterPro" id="IPR003439">
    <property type="entry name" value="ABC_transporter-like_ATP-bd"/>
</dbReference>
<keyword evidence="4 8" id="KW-0812">Transmembrane</keyword>
<accession>A0AA37P919</accession>
<evidence type="ECO:0000256" key="5">
    <source>
        <dbReference type="ARBA" id="ARBA00022989"/>
    </source>
</evidence>
<comment type="similarity">
    <text evidence="2">Belongs to the ABC transporter superfamily. ABCG family. PDR (TC 3.A.1.205) subfamily.</text>
</comment>
<dbReference type="CDD" id="cd03233">
    <property type="entry name" value="ABCG_PDR_domain1"/>
    <property type="match status" value="1"/>
</dbReference>
<dbReference type="Pfam" id="PF00005">
    <property type="entry name" value="ABC_tran"/>
    <property type="match status" value="1"/>
</dbReference>
<comment type="subcellular location">
    <subcellularLocation>
        <location evidence="1">Membrane</location>
        <topology evidence="1">Multi-pass membrane protein</topology>
    </subcellularLocation>
</comment>
<keyword evidence="6 8" id="KW-0472">Membrane</keyword>
<reference evidence="10 11" key="1">
    <citation type="submission" date="2022-03" db="EMBL/GenBank/DDBJ databases">
        <title>Genome data of Colletotrichum spp.</title>
        <authorList>
            <person name="Utami Y.D."/>
            <person name="Hiruma K."/>
        </authorList>
    </citation>
    <scope>NUCLEOTIDE SEQUENCE [LARGE SCALE GENOMIC DNA]</scope>
    <source>
        <strain evidence="10 11">MAFF 239500</strain>
    </source>
</reference>
<keyword evidence="5 8" id="KW-1133">Transmembrane helix</keyword>
<dbReference type="PANTHER" id="PTHR19241">
    <property type="entry name" value="ATP-BINDING CASSETTE TRANSPORTER"/>
    <property type="match status" value="1"/>
</dbReference>
<dbReference type="GeneID" id="73328872"/>
<dbReference type="FunFam" id="3.40.50.300:FF:000881">
    <property type="entry name" value="ABC multidrug transporter A-1"/>
    <property type="match status" value="1"/>
</dbReference>
<proteinExistence type="inferred from homology"/>
<feature type="transmembrane region" description="Helical" evidence="8">
    <location>
        <begin position="751"/>
        <end position="772"/>
    </location>
</feature>
<evidence type="ECO:0000256" key="7">
    <source>
        <dbReference type="SAM" id="MobiDB-lite"/>
    </source>
</evidence>
<evidence type="ECO:0000313" key="11">
    <source>
        <dbReference type="Proteomes" id="UP001055115"/>
    </source>
</evidence>
<comment type="caution">
    <text evidence="10">The sequence shown here is derived from an EMBL/GenBank/DDBJ whole genome shotgun (WGS) entry which is preliminary data.</text>
</comment>
<feature type="region of interest" description="Disordered" evidence="7">
    <location>
        <begin position="797"/>
        <end position="828"/>
    </location>
</feature>
<dbReference type="Gene3D" id="3.40.50.300">
    <property type="entry name" value="P-loop containing nucleotide triphosphate hydrolases"/>
    <property type="match status" value="1"/>
</dbReference>
<dbReference type="EMBL" id="BQXU01000021">
    <property type="protein sequence ID" value="GKT47889.1"/>
    <property type="molecule type" value="Genomic_DNA"/>
</dbReference>
<dbReference type="AlphaFoldDB" id="A0AA37P919"/>
<dbReference type="InterPro" id="IPR029481">
    <property type="entry name" value="ABC_trans_N"/>
</dbReference>
<dbReference type="PROSITE" id="PS50893">
    <property type="entry name" value="ABC_TRANSPORTER_2"/>
    <property type="match status" value="1"/>
</dbReference>
<evidence type="ECO:0000256" key="2">
    <source>
        <dbReference type="ARBA" id="ARBA00006012"/>
    </source>
</evidence>
<evidence type="ECO:0000256" key="6">
    <source>
        <dbReference type="ARBA" id="ARBA00023136"/>
    </source>
</evidence>
<evidence type="ECO:0000313" key="10">
    <source>
        <dbReference type="EMBL" id="GKT47889.1"/>
    </source>
</evidence>
<protein>
    <submittedName>
        <fullName evidence="10">ZEB2-regulated ABC transporter 1</fullName>
    </submittedName>
</protein>
<dbReference type="Pfam" id="PF01061">
    <property type="entry name" value="ABC2_membrane"/>
    <property type="match status" value="1"/>
</dbReference>
<sequence length="904" mass="101586">MHHQQRDSGNVMTKPSDDTLHAKVIREHDHQRNDMDIEANDAQINELVRPYSLDLIRSTSRLDPGINPFLSDHPSLNPSCREEFNAKKWARALLQHSCHHPEDYPRLEAGVAYRNLSVHGYGTDTDYQKDVLNVLWQAPMMIKQALSNRRQKIDILREFDGIIKSGEMLLVLGRPGSGVSTLLKTIAGETQGLHLGDHSHFSYQGIPMETMHKRFRGEVIYQAETDIHFPHLTVGQTLLFASLARTPKNRLPGVSRQRYAEHLRDVVMAVFGISHTINTKVGNDFVRGVSGGERKRVSIAEVTLSQGPIQCWDNSTRGLDSATALEFARTLRLSTNMAKTSAIVAMYQASQPAYDVFDKVAVLYEGRQIYFGSTALAKQYFVDMGYRCPDRQTTADFLTSLTNPAERVVRKGFENRVPRTSDEFATVWKSSDVRARLMEEIFAFEEEHPLDGSGIDKFAATRQAHKASFVTPQSPYTISLPMQIWLCMTRGYQRLLGDWLFFVVTVGGNLVISLVLGSIFFDLPSDASSMNSRCILLFFAILFNGLSSALEACHFSAAIWPTISRTHCRKTRSLRFISPASEAISSTICDLPSKILSTLAFNIPLYFMAKLRQEADAFFIFLLFGFTTTLSMSMIIRTIGQTSKTIHQALTPAAIFILSLVIYTGFILPTRDMKGWLRWINYINPIAYAFESLVVNEFNGRQFPCPSFVPAYPNAEPNERTCSVAGAAPGADFVDGDFYMNATFSYYKSHIWRNFGILIAFIVFFMCVYLLAAEYITTDRSKGEVLIFRHGHSAPNLSKNSSDEETGQSGRVYQHEKSEGHAAQSGVKQTAINKSQSVFHWKDVCYDISIKGNNRRILDKASGWVKPGTLTALMASGPRLWKRICTDDQSRALLALARLLFLMS</sequence>
<dbReference type="InterPro" id="IPR010929">
    <property type="entry name" value="PDR_CDR_ABC"/>
</dbReference>
<dbReference type="InterPro" id="IPR013525">
    <property type="entry name" value="ABC2_TM"/>
</dbReference>
<evidence type="ECO:0000256" key="4">
    <source>
        <dbReference type="ARBA" id="ARBA00022692"/>
    </source>
</evidence>
<dbReference type="Pfam" id="PF14510">
    <property type="entry name" value="ABC_trans_N"/>
    <property type="match status" value="1"/>
</dbReference>
<evidence type="ECO:0000256" key="1">
    <source>
        <dbReference type="ARBA" id="ARBA00004141"/>
    </source>
</evidence>
<evidence type="ECO:0000256" key="8">
    <source>
        <dbReference type="SAM" id="Phobius"/>
    </source>
</evidence>
<keyword evidence="11" id="KW-1185">Reference proteome</keyword>
<name>A0AA37P919_9PEZI</name>